<gene>
    <name evidence="1" type="ORF">IZT61_05195</name>
</gene>
<dbReference type="Proteomes" id="UP000594759">
    <property type="component" value="Chromosome"/>
</dbReference>
<dbReference type="KEGG" id="pex:IZT61_05195"/>
<sequence>MIAKSYISASLHELEKLYLHSKSQKKTIYFSKMALIELCGWIEETFDDIVVRHANRNLLSSHNRDYCKKSIVKKNNGFHYENNVRPMFISLIGLIEVEKLENELEKTARITLLKSYLENLKGIRNDAAHTHLKGITKTYNAPSKIMGDYINILSILEEIDKWLRNA</sequence>
<protein>
    <submittedName>
        <fullName evidence="1">Endoribonuclease</fullName>
    </submittedName>
</protein>
<dbReference type="EMBL" id="CP064939">
    <property type="protein sequence ID" value="QPH40670.1"/>
    <property type="molecule type" value="Genomic_DNA"/>
</dbReference>
<proteinExistence type="predicted"/>
<dbReference type="RefSeq" id="WP_196100124.1">
    <property type="nucleotide sequence ID" value="NZ_CP064939.1"/>
</dbReference>
<organism evidence="1 2">
    <name type="scientific">Pedobacter endophyticus</name>
    <dbReference type="NCBI Taxonomy" id="2789740"/>
    <lineage>
        <taxon>Bacteria</taxon>
        <taxon>Pseudomonadati</taxon>
        <taxon>Bacteroidota</taxon>
        <taxon>Sphingobacteriia</taxon>
        <taxon>Sphingobacteriales</taxon>
        <taxon>Sphingobacteriaceae</taxon>
        <taxon>Pedobacter</taxon>
    </lineage>
</organism>
<dbReference type="AlphaFoldDB" id="A0A7S9Q070"/>
<evidence type="ECO:0000313" key="2">
    <source>
        <dbReference type="Proteomes" id="UP000594759"/>
    </source>
</evidence>
<keyword evidence="2" id="KW-1185">Reference proteome</keyword>
<evidence type="ECO:0000313" key="1">
    <source>
        <dbReference type="EMBL" id="QPH40670.1"/>
    </source>
</evidence>
<accession>A0A7S9Q070</accession>
<name>A0A7S9Q070_9SPHI</name>
<reference evidence="1 2" key="1">
    <citation type="submission" date="2020-11" db="EMBL/GenBank/DDBJ databases">
        <title>Pedobacter endophytica, an endophytic bacteria isolated form Carex pumila.</title>
        <authorList>
            <person name="Peng Y."/>
            <person name="Jiang L."/>
            <person name="Lee J."/>
        </authorList>
    </citation>
    <scope>NUCLEOTIDE SEQUENCE [LARGE SCALE GENOMIC DNA]</scope>
    <source>
        <strain evidence="1 2">JBR3-12</strain>
    </source>
</reference>